<reference evidence="1" key="1">
    <citation type="submission" date="2020-11" db="EMBL/GenBank/DDBJ databases">
        <authorList>
            <person name="Tran Van P."/>
        </authorList>
    </citation>
    <scope>NUCLEOTIDE SEQUENCE</scope>
</reference>
<dbReference type="EMBL" id="OE003694">
    <property type="protein sequence ID" value="CAD7460430.1"/>
    <property type="molecule type" value="Genomic_DNA"/>
</dbReference>
<dbReference type="AlphaFoldDB" id="A0A7R9NY26"/>
<sequence>MDALGTIPSEYQSTVQKKSITAASRLTGGNLGSHNDLQKSSKGSYQATQISARFYYWMRRELRSCGLALAAHVAEG</sequence>
<name>A0A7R9NY26_9NEOP</name>
<accession>A0A7R9NY26</accession>
<organism evidence="1">
    <name type="scientific">Timema tahoe</name>
    <dbReference type="NCBI Taxonomy" id="61484"/>
    <lineage>
        <taxon>Eukaryota</taxon>
        <taxon>Metazoa</taxon>
        <taxon>Ecdysozoa</taxon>
        <taxon>Arthropoda</taxon>
        <taxon>Hexapoda</taxon>
        <taxon>Insecta</taxon>
        <taxon>Pterygota</taxon>
        <taxon>Neoptera</taxon>
        <taxon>Polyneoptera</taxon>
        <taxon>Phasmatodea</taxon>
        <taxon>Timematodea</taxon>
        <taxon>Timematoidea</taxon>
        <taxon>Timematidae</taxon>
        <taxon>Timema</taxon>
    </lineage>
</organism>
<protein>
    <submittedName>
        <fullName evidence="1">Uncharacterized protein</fullName>
    </submittedName>
</protein>
<proteinExistence type="predicted"/>
<gene>
    <name evidence="1" type="ORF">TTEB3V08_LOCUS8360</name>
</gene>
<evidence type="ECO:0000313" key="1">
    <source>
        <dbReference type="EMBL" id="CAD7460430.1"/>
    </source>
</evidence>